<proteinExistence type="inferred from homology"/>
<name>A0A285RX76_9BACL</name>
<dbReference type="GO" id="GO:0006089">
    <property type="term" value="P:lactate metabolic process"/>
    <property type="evidence" value="ECO:0007669"/>
    <property type="project" value="UniProtKB-UniRule"/>
</dbReference>
<evidence type="ECO:0000313" key="3">
    <source>
        <dbReference type="EMBL" id="SOB99086.1"/>
    </source>
</evidence>
<dbReference type="AlphaFoldDB" id="A0A285RX76"/>
<reference evidence="4" key="1">
    <citation type="submission" date="2017-08" db="EMBL/GenBank/DDBJ databases">
        <authorList>
            <person name="Varghese N."/>
            <person name="Submissions S."/>
        </authorList>
    </citation>
    <scope>NUCLEOTIDE SEQUENCE [LARGE SCALE GENOMIC DNA]</scope>
    <source>
        <strain evidence="4">JC22</strain>
    </source>
</reference>
<evidence type="ECO:0000313" key="4">
    <source>
        <dbReference type="Proteomes" id="UP000219636"/>
    </source>
</evidence>
<dbReference type="Pfam" id="PF02589">
    <property type="entry name" value="LUD_dom"/>
    <property type="match status" value="1"/>
</dbReference>
<dbReference type="RefSeq" id="WP_097072508.1">
    <property type="nucleotide sequence ID" value="NZ_OBMQ01000002.1"/>
</dbReference>
<comment type="similarity">
    <text evidence="1">Belongs to the LutC/YkgG family.</text>
</comment>
<dbReference type="Gene3D" id="3.40.50.10420">
    <property type="entry name" value="NagB/RpiA/CoA transferase-like"/>
    <property type="match status" value="1"/>
</dbReference>
<accession>A0A285RX76</accession>
<protein>
    <recommendedName>
        <fullName evidence="1">Lactate utilization protein C</fullName>
    </recommendedName>
</protein>
<organism evidence="3 4">
    <name type="scientific">Ureibacillus xyleni</name>
    <dbReference type="NCBI Taxonomy" id="614648"/>
    <lineage>
        <taxon>Bacteria</taxon>
        <taxon>Bacillati</taxon>
        <taxon>Bacillota</taxon>
        <taxon>Bacilli</taxon>
        <taxon>Bacillales</taxon>
        <taxon>Caryophanaceae</taxon>
        <taxon>Ureibacillus</taxon>
    </lineage>
</organism>
<feature type="domain" description="LUD" evidence="2">
    <location>
        <begin position="48"/>
        <end position="232"/>
    </location>
</feature>
<dbReference type="InterPro" id="IPR037171">
    <property type="entry name" value="NagB/RpiA_transferase-like"/>
</dbReference>
<sequence>MTIQTRDQFLNTIANSLGRPVRTKVERPAWKYLPQHEVLKNASQDELIEVLKQQCKNIHTECLQTTTANLANTLHQVVTDFGGKSVVAWKDERFDKFGISQLMEFWPESGIEFYEWDTDNPEENIRQAEKANIGITISEITLAESASAVLYSHPNRGRTMNFLPEKSIVLIPKSSIVPRMTQAARQIHNQIKQGEQVPSCILFMSGPSNSADIEMVLIVGVHGPIKATYIVIEDQ</sequence>
<comment type="function">
    <text evidence="1">Is involved in L-lactate degradation and allows cells to grow with lactate as the sole carbon source.</text>
</comment>
<dbReference type="SUPFAM" id="SSF100950">
    <property type="entry name" value="NagB/RpiA/CoA transferase-like"/>
    <property type="match status" value="1"/>
</dbReference>
<dbReference type="InterPro" id="IPR003741">
    <property type="entry name" value="LUD_dom"/>
</dbReference>
<keyword evidence="4" id="KW-1185">Reference proteome</keyword>
<dbReference type="Proteomes" id="UP000219636">
    <property type="component" value="Unassembled WGS sequence"/>
</dbReference>
<evidence type="ECO:0000259" key="2">
    <source>
        <dbReference type="Pfam" id="PF02589"/>
    </source>
</evidence>
<evidence type="ECO:0000256" key="1">
    <source>
        <dbReference type="HAMAP-Rule" id="MF_02104"/>
    </source>
</evidence>
<dbReference type="HAMAP" id="MF_02104">
    <property type="entry name" value="LutC"/>
    <property type="match status" value="1"/>
</dbReference>
<dbReference type="InterPro" id="IPR024185">
    <property type="entry name" value="FTHF_cligase-like_sf"/>
</dbReference>
<dbReference type="EMBL" id="OBMQ01000002">
    <property type="protein sequence ID" value="SOB99086.1"/>
    <property type="molecule type" value="Genomic_DNA"/>
</dbReference>
<gene>
    <name evidence="1" type="primary">lutC</name>
    <name evidence="3" type="ORF">SAMN05880501_102148</name>
</gene>
<dbReference type="PANTHER" id="PTHR43682:SF1">
    <property type="entry name" value="LACTATE UTILIZATION PROTEIN C"/>
    <property type="match status" value="1"/>
</dbReference>
<dbReference type="PANTHER" id="PTHR43682">
    <property type="entry name" value="LACTATE UTILIZATION PROTEIN C"/>
    <property type="match status" value="1"/>
</dbReference>
<dbReference type="OrthoDB" id="9794157at2"/>
<dbReference type="InterPro" id="IPR022823">
    <property type="entry name" value="LutC"/>
</dbReference>